<keyword evidence="1" id="KW-0732">Signal</keyword>
<name>A0A2M4DBV5_ANODA</name>
<accession>A0A2M4DBV5</accession>
<evidence type="ECO:0000313" key="2">
    <source>
        <dbReference type="EMBL" id="MBW75062.1"/>
    </source>
</evidence>
<dbReference type="EMBL" id="GGFL01010884">
    <property type="protein sequence ID" value="MBW75062.1"/>
    <property type="molecule type" value="Transcribed_RNA"/>
</dbReference>
<evidence type="ECO:0000256" key="1">
    <source>
        <dbReference type="SAM" id="SignalP"/>
    </source>
</evidence>
<protein>
    <submittedName>
        <fullName evidence="2">Putative secreted protein</fullName>
    </submittedName>
</protein>
<feature type="signal peptide" evidence="1">
    <location>
        <begin position="1"/>
        <end position="27"/>
    </location>
</feature>
<reference evidence="2" key="1">
    <citation type="submission" date="2018-01" db="EMBL/GenBank/DDBJ databases">
        <title>An insight into the sialome of Amazonian anophelines.</title>
        <authorList>
            <person name="Ribeiro J.M."/>
            <person name="Scarpassa V."/>
            <person name="Calvo E."/>
        </authorList>
    </citation>
    <scope>NUCLEOTIDE SEQUENCE</scope>
</reference>
<proteinExistence type="predicted"/>
<dbReference type="AlphaFoldDB" id="A0A2M4DBV5"/>
<sequence length="69" mass="7651">MSMVRIRSIYALWQTVMSVLGIISAAALPPCLPSMCPKSVMELVWRPPCARCLNHPVAKVVRRTKSAVE</sequence>
<organism evidence="2">
    <name type="scientific">Anopheles darlingi</name>
    <name type="common">Mosquito</name>
    <dbReference type="NCBI Taxonomy" id="43151"/>
    <lineage>
        <taxon>Eukaryota</taxon>
        <taxon>Metazoa</taxon>
        <taxon>Ecdysozoa</taxon>
        <taxon>Arthropoda</taxon>
        <taxon>Hexapoda</taxon>
        <taxon>Insecta</taxon>
        <taxon>Pterygota</taxon>
        <taxon>Neoptera</taxon>
        <taxon>Endopterygota</taxon>
        <taxon>Diptera</taxon>
        <taxon>Nematocera</taxon>
        <taxon>Culicoidea</taxon>
        <taxon>Culicidae</taxon>
        <taxon>Anophelinae</taxon>
        <taxon>Anopheles</taxon>
    </lineage>
</organism>
<feature type="chain" id="PRO_5014636876" evidence="1">
    <location>
        <begin position="28"/>
        <end position="69"/>
    </location>
</feature>